<gene>
    <name evidence="1" type="ORF">JK55_00002</name>
</gene>
<dbReference type="Proteomes" id="UP000325217">
    <property type="component" value="Segment"/>
</dbReference>
<proteinExistence type="predicted"/>
<dbReference type="EMBL" id="MK962758">
    <property type="protein sequence ID" value="QEG06664.1"/>
    <property type="molecule type" value="Genomic_DNA"/>
</dbReference>
<evidence type="ECO:0000313" key="2">
    <source>
        <dbReference type="Proteomes" id="UP000325217"/>
    </source>
</evidence>
<keyword evidence="2" id="KW-1185">Reference proteome</keyword>
<reference evidence="1 2" key="1">
    <citation type="submission" date="2019-05" db="EMBL/GenBank/DDBJ databases">
        <title>A quest of great importance - developing a broad spectrum Shigella ssp. and Escherichia coli phage collection.</title>
        <authorList>
            <person name="Kaczorowska J."/>
            <person name="Casey E."/>
            <person name="Neve H."/>
            <person name="Noben J.-P."/>
            <person name="Lugli G.A."/>
            <person name="Ventura M."/>
            <person name="van Sinderen D."/>
            <person name="Mahony J."/>
        </authorList>
    </citation>
    <scope>NUCLEOTIDE SEQUENCE [LARGE SCALE GENOMIC DNA]</scope>
    <source>
        <strain evidence="1 2">JK55</strain>
    </source>
</reference>
<evidence type="ECO:0000313" key="1">
    <source>
        <dbReference type="EMBL" id="QEG06664.1"/>
    </source>
</evidence>
<organism evidence="1 2">
    <name type="scientific">Shigella phage JK55</name>
    <dbReference type="NCBI Taxonomy" id="2591064"/>
    <lineage>
        <taxon>Viruses</taxon>
        <taxon>Duplodnaviria</taxon>
        <taxon>Heunggongvirae</taxon>
        <taxon>Uroviricota</taxon>
        <taxon>Caudoviricetes</taxon>
        <taxon>Andersonviridae</taxon>
        <taxon>Ounavirinae</taxon>
        <taxon>Felixounavirus</taxon>
        <taxon>Felixounavirus JK55</taxon>
    </lineage>
</organism>
<accession>A0A5B9N4Z6</accession>
<sequence length="423" mass="48849">MLNIRRGIIYAEDGSVIYERDGKGNIKVDRNGNNIPKVDYLYDPVAYVKFNSLESKIRATSLSYTQEASMFNIFGAMRKSQIEQFLFVINDRRNKNGTEKTVGRNQILRGACRDYASESSLFHRYNGIVFVFSTEKELDDLINLHKLDKSLLKIVKMSDKEHHYQRKEAVRGVVKLWKAVPAEGVASYTEVSEDLDTIEEPQLYIKAVGDTVDGECFCSSPDDVAKSVANVIGKTVYVFRKANWKKIPEDWIEVDEKLLNDSLTDVHWINHNRYMTRVCMRGVLDLTSCWIITRNFTFNNRKISDGYCYSRDTNKTIFLEGNEDAVEAMFGKIQYIAAQFAYTYTISVLQDLKRCLDNDTKLYKKIKKAGDRMFIKVTNYFSKRKQENFLLSHLDWNKVSPVEVSKFLGFDVKCVPEGTTIYD</sequence>
<protein>
    <submittedName>
        <fullName evidence="1">RIIa protein</fullName>
    </submittedName>
</protein>
<name>A0A5B9N4Z6_9CAUD</name>